<dbReference type="PROSITE" id="PS50245">
    <property type="entry name" value="CAP_GLY_2"/>
    <property type="match status" value="1"/>
</dbReference>
<dbReference type="Proteomes" id="UP001211907">
    <property type="component" value="Unassembled WGS sequence"/>
</dbReference>
<dbReference type="InterPro" id="IPR000938">
    <property type="entry name" value="CAP-Gly_domain"/>
</dbReference>
<protein>
    <recommendedName>
        <fullName evidence="1">CAP-Gly domain-containing protein</fullName>
    </recommendedName>
</protein>
<organism evidence="2 3">
    <name type="scientific">Physocladia obscura</name>
    <dbReference type="NCBI Taxonomy" id="109957"/>
    <lineage>
        <taxon>Eukaryota</taxon>
        <taxon>Fungi</taxon>
        <taxon>Fungi incertae sedis</taxon>
        <taxon>Chytridiomycota</taxon>
        <taxon>Chytridiomycota incertae sedis</taxon>
        <taxon>Chytridiomycetes</taxon>
        <taxon>Chytridiales</taxon>
        <taxon>Chytriomycetaceae</taxon>
        <taxon>Physocladia</taxon>
    </lineage>
</organism>
<keyword evidence="3" id="KW-1185">Reference proteome</keyword>
<feature type="domain" description="CAP-Gly" evidence="1">
    <location>
        <begin position="1"/>
        <end position="41"/>
    </location>
</feature>
<gene>
    <name evidence="2" type="ORF">HK100_008829</name>
</gene>
<feature type="non-terminal residue" evidence="2">
    <location>
        <position position="1"/>
    </location>
</feature>
<evidence type="ECO:0000259" key="1">
    <source>
        <dbReference type="PROSITE" id="PS50245"/>
    </source>
</evidence>
<accession>A0AAD5SMG0</accession>
<dbReference type="InterPro" id="IPR036859">
    <property type="entry name" value="CAP-Gly_dom_sf"/>
</dbReference>
<dbReference type="Pfam" id="PF01302">
    <property type="entry name" value="CAP_GLY"/>
    <property type="match status" value="1"/>
</dbReference>
<sequence length="149" mass="16777">GEWIGVELDPSFDGNYRGKNDGSVDGVRYFKCGSLAGVFVRAAAFAVIHQLIPPIPDYFDFVLPDQKEISIKTLGCANINDLRKAIIQELNECYGPNYTTEKNIHPMNIHICPAENFPGSSVEGSVSIKKFWSEYCKFDASKWYVEFQQ</sequence>
<dbReference type="AlphaFoldDB" id="A0AAD5SMG0"/>
<dbReference type="EMBL" id="JADGJH010004378">
    <property type="protein sequence ID" value="KAJ3086041.1"/>
    <property type="molecule type" value="Genomic_DNA"/>
</dbReference>
<evidence type="ECO:0000313" key="2">
    <source>
        <dbReference type="EMBL" id="KAJ3086041.1"/>
    </source>
</evidence>
<proteinExistence type="predicted"/>
<dbReference type="Gene3D" id="2.30.30.190">
    <property type="entry name" value="CAP Gly-rich-like domain"/>
    <property type="match status" value="1"/>
</dbReference>
<feature type="non-terminal residue" evidence="2">
    <location>
        <position position="149"/>
    </location>
</feature>
<reference evidence="2" key="1">
    <citation type="submission" date="2020-05" db="EMBL/GenBank/DDBJ databases">
        <title>Phylogenomic resolution of chytrid fungi.</title>
        <authorList>
            <person name="Stajich J.E."/>
            <person name="Amses K."/>
            <person name="Simmons R."/>
            <person name="Seto K."/>
            <person name="Myers J."/>
            <person name="Bonds A."/>
            <person name="Quandt C.A."/>
            <person name="Barry K."/>
            <person name="Liu P."/>
            <person name="Grigoriev I."/>
            <person name="Longcore J.E."/>
            <person name="James T.Y."/>
        </authorList>
    </citation>
    <scope>NUCLEOTIDE SEQUENCE</scope>
    <source>
        <strain evidence="2">JEL0513</strain>
    </source>
</reference>
<dbReference type="SMART" id="SM01052">
    <property type="entry name" value="CAP_GLY"/>
    <property type="match status" value="1"/>
</dbReference>
<dbReference type="SUPFAM" id="SSF74924">
    <property type="entry name" value="Cap-Gly domain"/>
    <property type="match status" value="1"/>
</dbReference>
<name>A0AAD5SMG0_9FUNG</name>
<comment type="caution">
    <text evidence="2">The sequence shown here is derived from an EMBL/GenBank/DDBJ whole genome shotgun (WGS) entry which is preliminary data.</text>
</comment>
<evidence type="ECO:0000313" key="3">
    <source>
        <dbReference type="Proteomes" id="UP001211907"/>
    </source>
</evidence>